<dbReference type="EMBL" id="JBBPBN010000075">
    <property type="protein sequence ID" value="KAK8984777.1"/>
    <property type="molecule type" value="Genomic_DNA"/>
</dbReference>
<reference evidence="1 2" key="1">
    <citation type="journal article" date="2024" name="G3 (Bethesda)">
        <title>Genome assembly of Hibiscus sabdariffa L. provides insights into metabolisms of medicinal natural products.</title>
        <authorList>
            <person name="Kim T."/>
        </authorList>
    </citation>
    <scope>NUCLEOTIDE SEQUENCE [LARGE SCALE GENOMIC DNA]</scope>
    <source>
        <strain evidence="1">TK-2024</strain>
        <tissue evidence="1">Old leaves</tissue>
    </source>
</reference>
<protein>
    <submittedName>
        <fullName evidence="1">Uncharacterized protein</fullName>
    </submittedName>
</protein>
<dbReference type="Proteomes" id="UP001396334">
    <property type="component" value="Unassembled WGS sequence"/>
</dbReference>
<comment type="caution">
    <text evidence="1">The sequence shown here is derived from an EMBL/GenBank/DDBJ whole genome shotgun (WGS) entry which is preliminary data.</text>
</comment>
<name>A0ABR2P8L4_9ROSI</name>
<evidence type="ECO:0000313" key="2">
    <source>
        <dbReference type="Proteomes" id="UP001396334"/>
    </source>
</evidence>
<evidence type="ECO:0000313" key="1">
    <source>
        <dbReference type="EMBL" id="KAK8984777.1"/>
    </source>
</evidence>
<gene>
    <name evidence="1" type="ORF">V6N11_020091</name>
</gene>
<organism evidence="1 2">
    <name type="scientific">Hibiscus sabdariffa</name>
    <name type="common">roselle</name>
    <dbReference type="NCBI Taxonomy" id="183260"/>
    <lineage>
        <taxon>Eukaryota</taxon>
        <taxon>Viridiplantae</taxon>
        <taxon>Streptophyta</taxon>
        <taxon>Embryophyta</taxon>
        <taxon>Tracheophyta</taxon>
        <taxon>Spermatophyta</taxon>
        <taxon>Magnoliopsida</taxon>
        <taxon>eudicotyledons</taxon>
        <taxon>Gunneridae</taxon>
        <taxon>Pentapetalae</taxon>
        <taxon>rosids</taxon>
        <taxon>malvids</taxon>
        <taxon>Malvales</taxon>
        <taxon>Malvaceae</taxon>
        <taxon>Malvoideae</taxon>
        <taxon>Hibiscus</taxon>
    </lineage>
</organism>
<proteinExistence type="predicted"/>
<accession>A0ABR2P8L4</accession>
<sequence>MHVASRRRKPQTQPTATTSALIGSKFGSFFIASVEDEGLCDVDNGSKDKTIISNVLNVRKVNQGVVINEERKNNPMSASDVVSKVVASTKQMVHVELSLNNENHVVVRTIEATPCQVLNEQNGGVIPMSITGNIMKSQAKTT</sequence>
<keyword evidence="2" id="KW-1185">Reference proteome</keyword>